<evidence type="ECO:0000256" key="3">
    <source>
        <dbReference type="ARBA" id="ARBA00022643"/>
    </source>
</evidence>
<feature type="binding site" evidence="5 6">
    <location>
        <begin position="143"/>
        <end position="144"/>
    </location>
    <ligand>
        <name>FMN</name>
        <dbReference type="ChEBI" id="CHEBI:58210"/>
    </ligand>
</feature>
<evidence type="ECO:0000259" key="8">
    <source>
        <dbReference type="Pfam" id="PF10590"/>
    </source>
</evidence>
<evidence type="ECO:0000256" key="6">
    <source>
        <dbReference type="PIRSR" id="PIRSR000190-2"/>
    </source>
</evidence>
<evidence type="ECO:0000256" key="2">
    <source>
        <dbReference type="ARBA" id="ARBA00022630"/>
    </source>
</evidence>
<keyword evidence="4 5" id="KW-0560">Oxidoreductase</keyword>
<organism evidence="9 10">
    <name type="scientific">Methylophaga sulfidovorans</name>
    <dbReference type="NCBI Taxonomy" id="45496"/>
    <lineage>
        <taxon>Bacteria</taxon>
        <taxon>Pseudomonadati</taxon>
        <taxon>Pseudomonadota</taxon>
        <taxon>Gammaproteobacteria</taxon>
        <taxon>Thiotrichales</taxon>
        <taxon>Piscirickettsiaceae</taxon>
        <taxon>Methylophaga</taxon>
    </lineage>
</organism>
<dbReference type="GO" id="GO:0010181">
    <property type="term" value="F:FMN binding"/>
    <property type="evidence" value="ECO:0007669"/>
    <property type="project" value="UniProtKB-UniRule"/>
</dbReference>
<comment type="catalytic activity">
    <reaction evidence="5">
        <text>pyridoxine 5'-phosphate + O2 = pyridoxal 5'-phosphate + H2O2</text>
        <dbReference type="Rhea" id="RHEA:15149"/>
        <dbReference type="ChEBI" id="CHEBI:15379"/>
        <dbReference type="ChEBI" id="CHEBI:16240"/>
        <dbReference type="ChEBI" id="CHEBI:58589"/>
        <dbReference type="ChEBI" id="CHEBI:597326"/>
        <dbReference type="EC" id="1.4.3.5"/>
    </reaction>
</comment>
<dbReference type="Pfam" id="PF01243">
    <property type="entry name" value="PNPOx_N"/>
    <property type="match status" value="1"/>
</dbReference>
<dbReference type="GO" id="GO:0004733">
    <property type="term" value="F:pyridoxamine phosphate oxidase activity"/>
    <property type="evidence" value="ECO:0007669"/>
    <property type="project" value="UniProtKB-UniRule"/>
</dbReference>
<evidence type="ECO:0000256" key="4">
    <source>
        <dbReference type="ARBA" id="ARBA00023002"/>
    </source>
</evidence>
<dbReference type="Proteomes" id="UP000198924">
    <property type="component" value="Unassembled WGS sequence"/>
</dbReference>
<feature type="binding site" evidence="5">
    <location>
        <position position="69"/>
    </location>
    <ligand>
        <name>substrate</name>
    </ligand>
</feature>
<dbReference type="EC" id="1.4.3.5" evidence="5"/>
<dbReference type="PANTHER" id="PTHR10851:SF0">
    <property type="entry name" value="PYRIDOXINE-5'-PHOSPHATE OXIDASE"/>
    <property type="match status" value="1"/>
</dbReference>
<feature type="binding site" evidence="5">
    <location>
        <position position="126"/>
    </location>
    <ligand>
        <name>substrate</name>
    </ligand>
</feature>
<dbReference type="AlphaFoldDB" id="A0A1I3WEL6"/>
<feature type="binding site" evidence="5 6">
    <location>
        <position position="187"/>
    </location>
    <ligand>
        <name>FMN</name>
        <dbReference type="ChEBI" id="CHEBI:58210"/>
    </ligand>
</feature>
<keyword evidence="3 5" id="KW-0288">FMN</keyword>
<dbReference type="UniPathway" id="UPA01068">
    <property type="reaction ID" value="UER00304"/>
</dbReference>
<comment type="function">
    <text evidence="5">Catalyzes the oxidation of either pyridoxine 5'-phosphate (PNP) or pyridoxamine 5'-phosphate (PMP) into pyridoxal 5'-phosphate (PLP).</text>
</comment>
<dbReference type="InterPro" id="IPR019740">
    <property type="entry name" value="Pyridox_Oxase_CS"/>
</dbReference>
<protein>
    <recommendedName>
        <fullName evidence="5">Pyridoxine/pyridoxamine 5'-phosphate oxidase</fullName>
        <ecNumber evidence="5">1.4.3.5</ecNumber>
    </recommendedName>
    <alternativeName>
        <fullName evidence="5">PNP/PMP oxidase</fullName>
        <shortName evidence="5">PNPOx</shortName>
    </alternativeName>
    <alternativeName>
        <fullName evidence="5">Pyridoxal 5'-phosphate synthase</fullName>
    </alternativeName>
</protein>
<dbReference type="InterPro" id="IPR011576">
    <property type="entry name" value="Pyridox_Oxase_N"/>
</dbReference>
<dbReference type="Pfam" id="PF10590">
    <property type="entry name" value="PNP_phzG_C"/>
    <property type="match status" value="1"/>
</dbReference>
<evidence type="ECO:0000313" key="9">
    <source>
        <dbReference type="EMBL" id="SFK05860.1"/>
    </source>
</evidence>
<evidence type="ECO:0000259" key="7">
    <source>
        <dbReference type="Pfam" id="PF01243"/>
    </source>
</evidence>
<dbReference type="InterPro" id="IPR000659">
    <property type="entry name" value="Pyridox_Oxase"/>
</dbReference>
<dbReference type="PIRSF" id="PIRSF000190">
    <property type="entry name" value="Pyd_amn-ph_oxd"/>
    <property type="match status" value="1"/>
</dbReference>
<evidence type="ECO:0000256" key="5">
    <source>
        <dbReference type="HAMAP-Rule" id="MF_01629"/>
    </source>
</evidence>
<feature type="binding site" evidence="5 6">
    <location>
        <position position="85"/>
    </location>
    <ligand>
        <name>FMN</name>
        <dbReference type="ChEBI" id="CHEBI:58210"/>
    </ligand>
</feature>
<feature type="binding site" evidence="5 6">
    <location>
        <position position="86"/>
    </location>
    <ligand>
        <name>FMN</name>
        <dbReference type="ChEBI" id="CHEBI:58210"/>
    </ligand>
</feature>
<dbReference type="NCBIfam" id="TIGR00558">
    <property type="entry name" value="pdxH"/>
    <property type="match status" value="1"/>
</dbReference>
<keyword evidence="5" id="KW-0664">Pyridoxine biosynthesis</keyword>
<feature type="binding site" evidence="5">
    <location>
        <begin position="193"/>
        <end position="195"/>
    </location>
    <ligand>
        <name>substrate</name>
    </ligand>
</feature>
<dbReference type="PROSITE" id="PS01064">
    <property type="entry name" value="PYRIDOX_OXIDASE"/>
    <property type="match status" value="1"/>
</dbReference>
<gene>
    <name evidence="5" type="primary">pdxH</name>
    <name evidence="9" type="ORF">SAMN04488079_104171</name>
</gene>
<proteinExistence type="inferred from homology"/>
<comment type="catalytic activity">
    <reaction evidence="5">
        <text>pyridoxamine 5'-phosphate + O2 + H2O = pyridoxal 5'-phosphate + H2O2 + NH4(+)</text>
        <dbReference type="Rhea" id="RHEA:15817"/>
        <dbReference type="ChEBI" id="CHEBI:15377"/>
        <dbReference type="ChEBI" id="CHEBI:15379"/>
        <dbReference type="ChEBI" id="CHEBI:16240"/>
        <dbReference type="ChEBI" id="CHEBI:28938"/>
        <dbReference type="ChEBI" id="CHEBI:58451"/>
        <dbReference type="ChEBI" id="CHEBI:597326"/>
        <dbReference type="EC" id="1.4.3.5"/>
    </reaction>
</comment>
<dbReference type="STRING" id="45496.SAMN04488079_104171"/>
<comment type="similarity">
    <text evidence="1 5">Belongs to the pyridoxamine 5'-phosphate oxidase family.</text>
</comment>
<keyword evidence="2 5" id="KW-0285">Flavoprotein</keyword>
<feature type="binding site" evidence="5">
    <location>
        <position position="130"/>
    </location>
    <ligand>
        <name>substrate</name>
    </ligand>
</feature>
<feature type="binding site" evidence="5 6">
    <location>
        <begin position="79"/>
        <end position="80"/>
    </location>
    <ligand>
        <name>FMN</name>
        <dbReference type="ChEBI" id="CHEBI:58210"/>
    </ligand>
</feature>
<dbReference type="SUPFAM" id="SSF50475">
    <property type="entry name" value="FMN-binding split barrel"/>
    <property type="match status" value="1"/>
</dbReference>
<evidence type="ECO:0000313" key="10">
    <source>
        <dbReference type="Proteomes" id="UP000198924"/>
    </source>
</evidence>
<evidence type="ECO:0000256" key="1">
    <source>
        <dbReference type="ARBA" id="ARBA00007301"/>
    </source>
</evidence>
<comment type="pathway">
    <text evidence="5">Cofactor metabolism; pyridoxal 5'-phosphate salvage; pyridoxal 5'-phosphate from pyridoxine 5'-phosphate: step 1/1.</text>
</comment>
<dbReference type="GO" id="GO:0008615">
    <property type="term" value="P:pyridoxine biosynthetic process"/>
    <property type="evidence" value="ECO:0007669"/>
    <property type="project" value="UniProtKB-UniRule"/>
</dbReference>
<feature type="domain" description="Pyridoxine 5'-phosphate oxidase dimerisation C-terminal" evidence="8">
    <location>
        <begin position="174"/>
        <end position="215"/>
    </location>
</feature>
<dbReference type="InterPro" id="IPR012349">
    <property type="entry name" value="Split_barrel_FMN-bd"/>
</dbReference>
<comment type="subunit">
    <text evidence="5">Homodimer.</text>
</comment>
<dbReference type="InterPro" id="IPR019576">
    <property type="entry name" value="Pyridoxamine_oxidase_dimer_C"/>
</dbReference>
<name>A0A1I3WEL6_9GAMM</name>
<dbReference type="PANTHER" id="PTHR10851">
    <property type="entry name" value="PYRIDOXINE-5-PHOSPHATE OXIDASE"/>
    <property type="match status" value="1"/>
</dbReference>
<accession>A0A1I3WEL6</accession>
<dbReference type="OrthoDB" id="9780392at2"/>
<feature type="domain" description="Pyridoxamine 5'-phosphate oxidase N-terminal" evidence="7">
    <location>
        <begin position="37"/>
        <end position="158"/>
    </location>
</feature>
<comment type="pathway">
    <text evidence="5">Cofactor metabolism; pyridoxal 5'-phosphate salvage; pyridoxal 5'-phosphate from pyridoxamine 5'-phosphate: step 1/1.</text>
</comment>
<comment type="cofactor">
    <cofactor evidence="5 6">
        <name>FMN</name>
        <dbReference type="ChEBI" id="CHEBI:58210"/>
    </cofactor>
    <text evidence="5 6">Binds 1 FMN per subunit.</text>
</comment>
<dbReference type="RefSeq" id="WP_091712010.1">
    <property type="nucleotide sequence ID" value="NZ_FOSH01000004.1"/>
</dbReference>
<dbReference type="EMBL" id="FOSH01000004">
    <property type="protein sequence ID" value="SFK05860.1"/>
    <property type="molecule type" value="Genomic_DNA"/>
</dbReference>
<dbReference type="NCBIfam" id="NF004231">
    <property type="entry name" value="PRK05679.1"/>
    <property type="match status" value="1"/>
</dbReference>
<comment type="caution">
    <text evidence="5">Lacks conserved residue(s) required for the propagation of feature annotation.</text>
</comment>
<feature type="binding site" evidence="5 6">
    <location>
        <begin position="64"/>
        <end position="69"/>
    </location>
    <ligand>
        <name>FMN</name>
        <dbReference type="ChEBI" id="CHEBI:58210"/>
    </ligand>
</feature>
<keyword evidence="10" id="KW-1185">Reference proteome</keyword>
<dbReference type="HAMAP" id="MF_01629">
    <property type="entry name" value="PdxH"/>
    <property type="match status" value="1"/>
</dbReference>
<dbReference type="Gene3D" id="2.30.110.10">
    <property type="entry name" value="Electron Transport, Fmn-binding Protein, Chain A"/>
    <property type="match status" value="1"/>
</dbReference>
<sequence>MNDDLGLSDIRTSYQKGSLEELKIADEPISQFRAWLAEAIDKGINEANAMTLATVDEQGRPSSRPVLIKGFDEKGIVWFTNYQSRKGQHLAVNPYASLQFFWPELERVIRIEGKVEKLEDADSDSYYASRPLTHRIGAWASPQSQVIDSRKVIVEQASKYALKYGLTPPRPEHWGGYRLVPDYWEFWQGRLSRLHDRISYSLSSEHQWVKHRLAP</sequence>
<reference evidence="10" key="1">
    <citation type="submission" date="2016-10" db="EMBL/GenBank/DDBJ databases">
        <authorList>
            <person name="Varghese N."/>
            <person name="Submissions S."/>
        </authorList>
    </citation>
    <scope>NUCLEOTIDE SEQUENCE [LARGE SCALE GENOMIC DNA]</scope>
    <source>
        <strain evidence="10">DSM 11578</strain>
    </source>
</reference>
<feature type="binding site" evidence="5 6">
    <location>
        <position position="197"/>
    </location>
    <ligand>
        <name>FMN</name>
        <dbReference type="ChEBI" id="CHEBI:58210"/>
    </ligand>
</feature>